<evidence type="ECO:0000313" key="3">
    <source>
        <dbReference type="Proteomes" id="UP000323917"/>
    </source>
</evidence>
<name>A0A5B9Q4L9_9BACT</name>
<dbReference type="AlphaFoldDB" id="A0A5B9Q4L9"/>
<organism evidence="2 3">
    <name type="scientific">Bythopirellula goksoeyrii</name>
    <dbReference type="NCBI Taxonomy" id="1400387"/>
    <lineage>
        <taxon>Bacteria</taxon>
        <taxon>Pseudomonadati</taxon>
        <taxon>Planctomycetota</taxon>
        <taxon>Planctomycetia</taxon>
        <taxon>Pirellulales</taxon>
        <taxon>Lacipirellulaceae</taxon>
        <taxon>Bythopirellula</taxon>
    </lineage>
</organism>
<evidence type="ECO:0000313" key="2">
    <source>
        <dbReference type="EMBL" id="QEG33974.1"/>
    </source>
</evidence>
<evidence type="ECO:0000256" key="1">
    <source>
        <dbReference type="SAM" id="SignalP"/>
    </source>
</evidence>
<dbReference type="Proteomes" id="UP000323917">
    <property type="component" value="Chromosome"/>
</dbReference>
<dbReference type="EMBL" id="CP042913">
    <property type="protein sequence ID" value="QEG33974.1"/>
    <property type="molecule type" value="Genomic_DNA"/>
</dbReference>
<protein>
    <recommendedName>
        <fullName evidence="4">Bacterial Ig-like domain-containing protein</fullName>
    </recommendedName>
</protein>
<dbReference type="OrthoDB" id="285085at2"/>
<reference evidence="2 3" key="1">
    <citation type="submission" date="2019-08" db="EMBL/GenBank/DDBJ databases">
        <title>Deep-cultivation of Planctomycetes and their phenomic and genomic characterization uncovers novel biology.</title>
        <authorList>
            <person name="Wiegand S."/>
            <person name="Jogler M."/>
            <person name="Boedeker C."/>
            <person name="Pinto D."/>
            <person name="Vollmers J."/>
            <person name="Rivas-Marin E."/>
            <person name="Kohn T."/>
            <person name="Peeters S.H."/>
            <person name="Heuer A."/>
            <person name="Rast P."/>
            <person name="Oberbeckmann S."/>
            <person name="Bunk B."/>
            <person name="Jeske O."/>
            <person name="Meyerdierks A."/>
            <person name="Storesund J.E."/>
            <person name="Kallscheuer N."/>
            <person name="Luecker S."/>
            <person name="Lage O.M."/>
            <person name="Pohl T."/>
            <person name="Merkel B.J."/>
            <person name="Hornburger P."/>
            <person name="Mueller R.-W."/>
            <person name="Bruemmer F."/>
            <person name="Labrenz M."/>
            <person name="Spormann A.M."/>
            <person name="Op den Camp H."/>
            <person name="Overmann J."/>
            <person name="Amann R."/>
            <person name="Jetten M.S.M."/>
            <person name="Mascher T."/>
            <person name="Medema M.H."/>
            <person name="Devos D.P."/>
            <person name="Kaster A.-K."/>
            <person name="Ovreas L."/>
            <person name="Rohde M."/>
            <person name="Galperin M.Y."/>
            <person name="Jogler C."/>
        </authorList>
    </citation>
    <scope>NUCLEOTIDE SEQUENCE [LARGE SCALE GENOMIC DNA]</scope>
    <source>
        <strain evidence="2 3">Pr1d</strain>
    </source>
</reference>
<dbReference type="RefSeq" id="WP_148072675.1">
    <property type="nucleotide sequence ID" value="NZ_CP042913.1"/>
</dbReference>
<feature type="chain" id="PRO_5023092566" description="Bacterial Ig-like domain-containing protein" evidence="1">
    <location>
        <begin position="23"/>
        <end position="140"/>
    </location>
</feature>
<proteinExistence type="predicted"/>
<evidence type="ECO:0008006" key="4">
    <source>
        <dbReference type="Google" id="ProtNLM"/>
    </source>
</evidence>
<keyword evidence="3" id="KW-1185">Reference proteome</keyword>
<sequence precursor="true">MLISWKNCGALLSLLIVLQGCGGSNSPFDYVPVEGKITYEDGTPIEASKLKLVFDSQAPPIGDAHPRPGSVSVGANGEFKDVTSYKYADGLVPGKHKVSILYATDEEGNSLIPLEYTKGSTTPLVVDTNDSPFEIKVPKL</sequence>
<gene>
    <name evidence="2" type="ORF">Pr1d_12450</name>
</gene>
<keyword evidence="1" id="KW-0732">Signal</keyword>
<dbReference type="KEGG" id="bgok:Pr1d_12450"/>
<dbReference type="PROSITE" id="PS51257">
    <property type="entry name" value="PROKAR_LIPOPROTEIN"/>
    <property type="match status" value="1"/>
</dbReference>
<feature type="signal peptide" evidence="1">
    <location>
        <begin position="1"/>
        <end position="22"/>
    </location>
</feature>
<accession>A0A5B9Q4L9</accession>